<dbReference type="Pfam" id="PF00474">
    <property type="entry name" value="SSF"/>
    <property type="match status" value="1"/>
</dbReference>
<keyword evidence="10" id="KW-0739">Sodium transport</keyword>
<accession>R7U3C5</accession>
<dbReference type="GO" id="GO:0015293">
    <property type="term" value="F:symporter activity"/>
    <property type="evidence" value="ECO:0007669"/>
    <property type="project" value="TreeGrafter"/>
</dbReference>
<dbReference type="PANTHER" id="PTHR42985:SF40">
    <property type="entry name" value="LD47995P-RELATED"/>
    <property type="match status" value="1"/>
</dbReference>
<proteinExistence type="inferred from homology"/>
<protein>
    <recommendedName>
        <fullName evidence="16">Sodium-dependent multivitamin transporter</fullName>
    </recommendedName>
</protein>
<dbReference type="EMBL" id="KB308194">
    <property type="protein sequence ID" value="ELT98181.1"/>
    <property type="molecule type" value="Genomic_DNA"/>
</dbReference>
<keyword evidence="8" id="KW-0406">Ion transport</keyword>
<evidence type="ECO:0000256" key="10">
    <source>
        <dbReference type="ARBA" id="ARBA00023201"/>
    </source>
</evidence>
<evidence type="ECO:0000256" key="5">
    <source>
        <dbReference type="ARBA" id="ARBA00022692"/>
    </source>
</evidence>
<keyword evidence="9 12" id="KW-0472">Membrane</keyword>
<keyword evidence="3" id="KW-0813">Transport</keyword>
<dbReference type="GO" id="GO:0006814">
    <property type="term" value="P:sodium ion transport"/>
    <property type="evidence" value="ECO:0007669"/>
    <property type="project" value="UniProtKB-KW"/>
</dbReference>
<evidence type="ECO:0000256" key="1">
    <source>
        <dbReference type="ARBA" id="ARBA00004651"/>
    </source>
</evidence>
<keyword evidence="6 12" id="KW-1133">Transmembrane helix</keyword>
<evidence type="ECO:0000256" key="4">
    <source>
        <dbReference type="ARBA" id="ARBA00022475"/>
    </source>
</evidence>
<dbReference type="InterPro" id="IPR051163">
    <property type="entry name" value="Sodium:Solute_Symporter_SSF"/>
</dbReference>
<sequence>MENQLHWADYVIMAVLLGISLAIGVYHSLTGGRQRTTSEFILANRKLMVIPTIMSMVMSYMSAIIIIGATAEIYEYGSMILVWFVPGDFIGCTFLALVIIPWIYPLKLVSIFDYLQFRYNSKVVRYVGASIGILHAILYNGVAMFAPSIALESVTGLSVMVSLPVLAVVGTTYTALGGMRAVVWTDFFQGLVLIAGILAVQIKGLMLVGGFGGVIQEAEEHGRLIMDEVNPDPRIRNSALSLTLNAFMMDIFVKGFCQASVQRYSATQSLWAARKTIIGNGFLSQILFFIAGFNGLTIFAYYAKQRCDPILSGLVNTPNKVGSWVKVEVFKKNIGFSGFFIATLYSGSLSSLSSNVSGCAANIWEDLLKPFFGHRLSDYRVTQLNRVLVIITGCLSLGVAYVCNTMPGTMIRLTGIFFGACGGPMVGIFLLGGLFRFTNYIGAICGVIVSFTIVGCISVGSLTVPQYTPALPPGPIDGCMDFNETMFGNLNASIHTHYRYISGASATTTSVWSILGVHCMTPVVSSECWIQFISLVSITMASLV</sequence>
<feature type="transmembrane region" description="Helical" evidence="12">
    <location>
        <begin position="123"/>
        <end position="142"/>
    </location>
</feature>
<dbReference type="Proteomes" id="UP000014760">
    <property type="component" value="Unassembled WGS sequence"/>
</dbReference>
<feature type="transmembrane region" description="Helical" evidence="12">
    <location>
        <begin position="384"/>
        <end position="403"/>
    </location>
</feature>
<dbReference type="OMA" id="SGIQRIC"/>
<keyword evidence="7" id="KW-0915">Sodium</keyword>
<comment type="similarity">
    <text evidence="2 11">Belongs to the sodium:solute symporter (SSF) (TC 2.A.21) family.</text>
</comment>
<reference evidence="15" key="1">
    <citation type="submission" date="2012-12" db="EMBL/GenBank/DDBJ databases">
        <authorList>
            <person name="Hellsten U."/>
            <person name="Grimwood J."/>
            <person name="Chapman J.A."/>
            <person name="Shapiro H."/>
            <person name="Aerts A."/>
            <person name="Otillar R.P."/>
            <person name="Terry A.Y."/>
            <person name="Boore J.L."/>
            <person name="Simakov O."/>
            <person name="Marletaz F."/>
            <person name="Cho S.-J."/>
            <person name="Edsinger-Gonzales E."/>
            <person name="Havlak P."/>
            <person name="Kuo D.-H."/>
            <person name="Larsson T."/>
            <person name="Lv J."/>
            <person name="Arendt D."/>
            <person name="Savage R."/>
            <person name="Osoegawa K."/>
            <person name="de Jong P."/>
            <person name="Lindberg D.R."/>
            <person name="Seaver E.C."/>
            <person name="Weisblat D.A."/>
            <person name="Putnam N.H."/>
            <person name="Grigoriev I.V."/>
            <person name="Rokhsar D.S."/>
        </authorList>
    </citation>
    <scope>NUCLEOTIDE SEQUENCE</scope>
    <source>
        <strain evidence="15">I ESC-2004</strain>
    </source>
</reference>
<feature type="transmembrane region" description="Helical" evidence="12">
    <location>
        <begin position="188"/>
        <end position="215"/>
    </location>
</feature>
<dbReference type="AlphaFoldDB" id="R7U3C5"/>
<dbReference type="InterPro" id="IPR001734">
    <property type="entry name" value="Na/solute_symporter"/>
</dbReference>
<dbReference type="EMBL" id="AMQN01027208">
    <property type="status" value="NOT_ANNOTATED_CDS"/>
    <property type="molecule type" value="Genomic_DNA"/>
</dbReference>
<feature type="transmembrane region" description="Helical" evidence="12">
    <location>
        <begin position="47"/>
        <end position="68"/>
    </location>
</feature>
<evidence type="ECO:0000256" key="11">
    <source>
        <dbReference type="RuleBase" id="RU362091"/>
    </source>
</evidence>
<name>R7U3C5_CAPTE</name>
<dbReference type="NCBIfam" id="TIGR00813">
    <property type="entry name" value="sss"/>
    <property type="match status" value="1"/>
</dbReference>
<evidence type="ECO:0000256" key="6">
    <source>
        <dbReference type="ARBA" id="ARBA00022989"/>
    </source>
</evidence>
<evidence type="ECO:0000256" key="9">
    <source>
        <dbReference type="ARBA" id="ARBA00023136"/>
    </source>
</evidence>
<keyword evidence="15" id="KW-1185">Reference proteome</keyword>
<evidence type="ECO:0000256" key="8">
    <source>
        <dbReference type="ARBA" id="ARBA00023065"/>
    </source>
</evidence>
<feature type="transmembrane region" description="Helical" evidence="12">
    <location>
        <begin position="441"/>
        <end position="464"/>
    </location>
</feature>
<evidence type="ECO:0000256" key="2">
    <source>
        <dbReference type="ARBA" id="ARBA00006434"/>
    </source>
</evidence>
<feature type="transmembrane region" description="Helical" evidence="12">
    <location>
        <begin position="6"/>
        <end position="26"/>
    </location>
</feature>
<feature type="transmembrane region" description="Helical" evidence="12">
    <location>
        <begin position="277"/>
        <end position="302"/>
    </location>
</feature>
<feature type="transmembrane region" description="Helical" evidence="12">
    <location>
        <begin position="415"/>
        <end position="435"/>
    </location>
</feature>
<keyword evidence="5 12" id="KW-0812">Transmembrane</keyword>
<dbReference type="OrthoDB" id="6504109at2759"/>
<dbReference type="EnsemblMetazoa" id="CapteT110408">
    <property type="protein sequence ID" value="CapteP110408"/>
    <property type="gene ID" value="CapteG110408"/>
</dbReference>
<evidence type="ECO:0000313" key="15">
    <source>
        <dbReference type="Proteomes" id="UP000014760"/>
    </source>
</evidence>
<feature type="transmembrane region" description="Helical" evidence="12">
    <location>
        <begin position="154"/>
        <end position="176"/>
    </location>
</feature>
<comment type="subcellular location">
    <subcellularLocation>
        <location evidence="1">Cell membrane</location>
        <topology evidence="1">Multi-pass membrane protein</topology>
    </subcellularLocation>
</comment>
<dbReference type="GO" id="GO:0005886">
    <property type="term" value="C:plasma membrane"/>
    <property type="evidence" value="ECO:0007669"/>
    <property type="project" value="UniProtKB-SubCell"/>
</dbReference>
<evidence type="ECO:0008006" key="16">
    <source>
        <dbReference type="Google" id="ProtNLM"/>
    </source>
</evidence>
<evidence type="ECO:0000313" key="14">
    <source>
        <dbReference type="EnsemblMetazoa" id="CapteP110408"/>
    </source>
</evidence>
<feature type="transmembrane region" description="Helical" evidence="12">
    <location>
        <begin position="80"/>
        <end position="103"/>
    </location>
</feature>
<keyword evidence="4" id="KW-1003">Cell membrane</keyword>
<evidence type="ECO:0000256" key="12">
    <source>
        <dbReference type="SAM" id="Phobius"/>
    </source>
</evidence>
<dbReference type="InterPro" id="IPR038377">
    <property type="entry name" value="Na/Glc_symporter_sf"/>
</dbReference>
<gene>
    <name evidence="13" type="ORF">CAPTEDRAFT_110408</name>
</gene>
<evidence type="ECO:0000256" key="3">
    <source>
        <dbReference type="ARBA" id="ARBA00022448"/>
    </source>
</evidence>
<dbReference type="STRING" id="283909.R7U3C5"/>
<evidence type="ECO:0000313" key="13">
    <source>
        <dbReference type="EMBL" id="ELT98181.1"/>
    </source>
</evidence>
<dbReference type="Gene3D" id="1.20.1730.10">
    <property type="entry name" value="Sodium/glucose cotransporter"/>
    <property type="match status" value="1"/>
</dbReference>
<dbReference type="PANTHER" id="PTHR42985">
    <property type="entry name" value="SODIUM-COUPLED MONOCARBOXYLATE TRANSPORTER"/>
    <property type="match status" value="1"/>
</dbReference>
<reference evidence="14" key="3">
    <citation type="submission" date="2015-06" db="UniProtKB">
        <authorList>
            <consortium name="EnsemblMetazoa"/>
        </authorList>
    </citation>
    <scope>IDENTIFICATION</scope>
</reference>
<dbReference type="HOGENOM" id="CLU_018808_15_0_1"/>
<reference evidence="13 15" key="2">
    <citation type="journal article" date="2013" name="Nature">
        <title>Insights into bilaterian evolution from three spiralian genomes.</title>
        <authorList>
            <person name="Simakov O."/>
            <person name="Marletaz F."/>
            <person name="Cho S.J."/>
            <person name="Edsinger-Gonzales E."/>
            <person name="Havlak P."/>
            <person name="Hellsten U."/>
            <person name="Kuo D.H."/>
            <person name="Larsson T."/>
            <person name="Lv J."/>
            <person name="Arendt D."/>
            <person name="Savage R."/>
            <person name="Osoegawa K."/>
            <person name="de Jong P."/>
            <person name="Grimwood J."/>
            <person name="Chapman J.A."/>
            <person name="Shapiro H."/>
            <person name="Aerts A."/>
            <person name="Otillar R.P."/>
            <person name="Terry A.Y."/>
            <person name="Boore J.L."/>
            <person name="Grigoriev I.V."/>
            <person name="Lindberg D.R."/>
            <person name="Seaver E.C."/>
            <person name="Weisblat D.A."/>
            <person name="Putnam N.H."/>
            <person name="Rokhsar D.S."/>
        </authorList>
    </citation>
    <scope>NUCLEOTIDE SEQUENCE</scope>
    <source>
        <strain evidence="13 15">I ESC-2004</strain>
    </source>
</reference>
<dbReference type="PROSITE" id="PS50283">
    <property type="entry name" value="NA_SOLUT_SYMP_3"/>
    <property type="match status" value="1"/>
</dbReference>
<evidence type="ECO:0000256" key="7">
    <source>
        <dbReference type="ARBA" id="ARBA00023053"/>
    </source>
</evidence>
<organism evidence="13">
    <name type="scientific">Capitella teleta</name>
    <name type="common">Polychaete worm</name>
    <dbReference type="NCBI Taxonomy" id="283909"/>
    <lineage>
        <taxon>Eukaryota</taxon>
        <taxon>Metazoa</taxon>
        <taxon>Spiralia</taxon>
        <taxon>Lophotrochozoa</taxon>
        <taxon>Annelida</taxon>
        <taxon>Polychaeta</taxon>
        <taxon>Sedentaria</taxon>
        <taxon>Scolecida</taxon>
        <taxon>Capitellidae</taxon>
        <taxon>Capitella</taxon>
    </lineage>
</organism>